<evidence type="ECO:0000313" key="3">
    <source>
        <dbReference type="Proteomes" id="UP000183700"/>
    </source>
</evidence>
<evidence type="ECO:0000256" key="1">
    <source>
        <dbReference type="SAM" id="Phobius"/>
    </source>
</evidence>
<feature type="transmembrane region" description="Helical" evidence="1">
    <location>
        <begin position="20"/>
        <end position="45"/>
    </location>
</feature>
<dbReference type="RefSeq" id="WP_071862842.1">
    <property type="nucleotide sequence ID" value="NZ_CAURXW010000011.1"/>
</dbReference>
<proteinExistence type="predicted"/>
<sequence length="218" mass="25002">MNLFSTTLTTIKRHRFQFSISWVICLFALFSLTSFGVLRSILIQLDSLDQIKLFTKPEIKQLQEYFADRLLFCCIGFFCLLLIGFALRLYIQKKYTTSLKQLIYTTGLEFFIGLMVATISLILLFAIFEPVYESVLQNLYHQGLNQFKNLPNFVLSNGTSGIAYSIRSSLSFELSSMTLLDLFFNALLKACAFLVASLGVMILLFQTINRISKRKDVR</sequence>
<protein>
    <submittedName>
        <fullName evidence="2">Uncharacterized protein</fullName>
    </submittedName>
</protein>
<name>A0A1L8ST10_9ENTE</name>
<accession>A0A1L8ST10</accession>
<feature type="transmembrane region" description="Helical" evidence="1">
    <location>
        <begin position="102"/>
        <end position="128"/>
    </location>
</feature>
<keyword evidence="1" id="KW-1133">Transmembrane helix</keyword>
<feature type="transmembrane region" description="Helical" evidence="1">
    <location>
        <begin position="182"/>
        <end position="205"/>
    </location>
</feature>
<feature type="transmembrane region" description="Helical" evidence="1">
    <location>
        <begin position="65"/>
        <end position="90"/>
    </location>
</feature>
<comment type="caution">
    <text evidence="2">The sequence shown here is derived from an EMBL/GenBank/DDBJ whole genome shotgun (WGS) entry which is preliminary data.</text>
</comment>
<evidence type="ECO:0000313" key="2">
    <source>
        <dbReference type="EMBL" id="OJG35063.1"/>
    </source>
</evidence>
<dbReference type="Proteomes" id="UP000183700">
    <property type="component" value="Unassembled WGS sequence"/>
</dbReference>
<dbReference type="EMBL" id="JXKM01000009">
    <property type="protein sequence ID" value="OJG35063.1"/>
    <property type="molecule type" value="Genomic_DNA"/>
</dbReference>
<organism evidence="2 3">
    <name type="scientific">Enterococcus devriesei</name>
    <dbReference type="NCBI Taxonomy" id="319970"/>
    <lineage>
        <taxon>Bacteria</taxon>
        <taxon>Bacillati</taxon>
        <taxon>Bacillota</taxon>
        <taxon>Bacilli</taxon>
        <taxon>Lactobacillales</taxon>
        <taxon>Enterococcaceae</taxon>
        <taxon>Enterococcus</taxon>
    </lineage>
</organism>
<keyword evidence="3" id="KW-1185">Reference proteome</keyword>
<gene>
    <name evidence="2" type="ORF">RV00_GL003082</name>
</gene>
<reference evidence="2 3" key="1">
    <citation type="submission" date="2014-12" db="EMBL/GenBank/DDBJ databases">
        <title>Draft genome sequences of 29 type strains of Enterococci.</title>
        <authorList>
            <person name="Zhong Z."/>
            <person name="Sun Z."/>
            <person name="Liu W."/>
            <person name="Zhang W."/>
            <person name="Zhang H."/>
        </authorList>
    </citation>
    <scope>NUCLEOTIDE SEQUENCE [LARGE SCALE GENOMIC DNA]</scope>
    <source>
        <strain evidence="2 3">DSM 22802</strain>
    </source>
</reference>
<dbReference type="STRING" id="319970.RV00_GL003082"/>
<keyword evidence="1" id="KW-0472">Membrane</keyword>
<dbReference type="AlphaFoldDB" id="A0A1L8ST10"/>
<dbReference type="OrthoDB" id="2182310at2"/>
<keyword evidence="1" id="KW-0812">Transmembrane</keyword>